<reference evidence="5 6" key="1">
    <citation type="submission" date="2020-10" db="EMBL/GenBank/DDBJ databases">
        <title>Pygocentrus nattereri (red-bellied piranha) genome, fPygNat1, primary haplotype.</title>
        <authorList>
            <person name="Myers G."/>
            <person name="Meyer A."/>
            <person name="Karagic N."/>
            <person name="Pippel M."/>
            <person name="Winkler S."/>
            <person name="Tracey A."/>
            <person name="Wood J."/>
            <person name="Formenti G."/>
            <person name="Howe K."/>
            <person name="Fedrigo O."/>
            <person name="Jarvis E.D."/>
        </authorList>
    </citation>
    <scope>NUCLEOTIDE SEQUENCE [LARGE SCALE GENOMIC DNA]</scope>
</reference>
<reference evidence="5" key="2">
    <citation type="submission" date="2025-08" db="UniProtKB">
        <authorList>
            <consortium name="Ensembl"/>
        </authorList>
    </citation>
    <scope>IDENTIFICATION</scope>
</reference>
<dbReference type="Pfam" id="PF04548">
    <property type="entry name" value="AIG1"/>
    <property type="match status" value="1"/>
</dbReference>
<feature type="domain" description="AIG1-type G" evidence="4">
    <location>
        <begin position="15"/>
        <end position="141"/>
    </location>
</feature>
<name>A0AAR2INH3_PYGNA</name>
<dbReference type="Ensembl" id="ENSPNAT00000066244.1">
    <property type="protein sequence ID" value="ENSPNAP00000041248.1"/>
    <property type="gene ID" value="ENSPNAG00000035057.1"/>
</dbReference>
<reference evidence="5" key="3">
    <citation type="submission" date="2025-09" db="UniProtKB">
        <authorList>
            <consortium name="Ensembl"/>
        </authorList>
    </citation>
    <scope>IDENTIFICATION</scope>
</reference>
<dbReference type="PANTHER" id="PTHR10903:SF107">
    <property type="entry name" value="GTPASE IMAP FAMILY MEMBER 4-LIKE-RELATED"/>
    <property type="match status" value="1"/>
</dbReference>
<evidence type="ECO:0000256" key="1">
    <source>
        <dbReference type="ARBA" id="ARBA00008535"/>
    </source>
</evidence>
<evidence type="ECO:0000256" key="3">
    <source>
        <dbReference type="ARBA" id="ARBA00023134"/>
    </source>
</evidence>
<keyword evidence="6" id="KW-1185">Reference proteome</keyword>
<accession>A0AAR2INH3</accession>
<evidence type="ECO:0000256" key="2">
    <source>
        <dbReference type="ARBA" id="ARBA00022741"/>
    </source>
</evidence>
<keyword evidence="3" id="KW-0342">GTP-binding</keyword>
<evidence type="ECO:0000313" key="6">
    <source>
        <dbReference type="Proteomes" id="UP001501920"/>
    </source>
</evidence>
<dbReference type="PANTHER" id="PTHR10903">
    <property type="entry name" value="GTPASE, IMAP FAMILY MEMBER-RELATED"/>
    <property type="match status" value="1"/>
</dbReference>
<dbReference type="Gene3D" id="3.40.50.300">
    <property type="entry name" value="P-loop containing nucleotide triphosphate hydrolases"/>
    <property type="match status" value="1"/>
</dbReference>
<dbReference type="PROSITE" id="PS51720">
    <property type="entry name" value="G_AIG1"/>
    <property type="match status" value="1"/>
</dbReference>
<sequence length="141" mass="15581">MELKSLAACDKNQSVSLLALVLLGRRNSGKTSAGNTILGRMEFETGVQTRQSVKKHCWVDGARVAVVDTPGWSAFSSANTKHVRQEVLRSETLSSVGHWVFLLVIPVDAFSSRDCQAVEENLSILGYDVWKHTMVLFTWGD</sequence>
<evidence type="ECO:0000313" key="5">
    <source>
        <dbReference type="Ensembl" id="ENSPNAP00000041248.1"/>
    </source>
</evidence>
<dbReference type="InterPro" id="IPR045058">
    <property type="entry name" value="GIMA/IAN/Toc"/>
</dbReference>
<dbReference type="AlphaFoldDB" id="A0AAR2INH3"/>
<dbReference type="GeneTree" id="ENSGT00940000162556"/>
<protein>
    <recommendedName>
        <fullName evidence="4">AIG1-type G domain-containing protein</fullName>
    </recommendedName>
</protein>
<dbReference type="Proteomes" id="UP001501920">
    <property type="component" value="Chromosome 17"/>
</dbReference>
<dbReference type="InterPro" id="IPR006703">
    <property type="entry name" value="G_AIG1"/>
</dbReference>
<keyword evidence="2" id="KW-0547">Nucleotide-binding</keyword>
<proteinExistence type="inferred from homology"/>
<dbReference type="InterPro" id="IPR027417">
    <property type="entry name" value="P-loop_NTPase"/>
</dbReference>
<dbReference type="SUPFAM" id="SSF52540">
    <property type="entry name" value="P-loop containing nucleoside triphosphate hydrolases"/>
    <property type="match status" value="1"/>
</dbReference>
<dbReference type="GO" id="GO:0005525">
    <property type="term" value="F:GTP binding"/>
    <property type="evidence" value="ECO:0007669"/>
    <property type="project" value="UniProtKB-KW"/>
</dbReference>
<organism evidence="5 6">
    <name type="scientific">Pygocentrus nattereri</name>
    <name type="common">Red-bellied piranha</name>
    <dbReference type="NCBI Taxonomy" id="42514"/>
    <lineage>
        <taxon>Eukaryota</taxon>
        <taxon>Metazoa</taxon>
        <taxon>Chordata</taxon>
        <taxon>Craniata</taxon>
        <taxon>Vertebrata</taxon>
        <taxon>Euteleostomi</taxon>
        <taxon>Actinopterygii</taxon>
        <taxon>Neopterygii</taxon>
        <taxon>Teleostei</taxon>
        <taxon>Ostariophysi</taxon>
        <taxon>Characiformes</taxon>
        <taxon>Characoidei</taxon>
        <taxon>Pygocentrus</taxon>
    </lineage>
</organism>
<comment type="similarity">
    <text evidence="1">Belongs to the TRAFAC class TrmE-Era-EngA-EngB-Septin-like GTPase superfamily. AIG1/Toc34/Toc159-like paraseptin GTPase family. IAN subfamily.</text>
</comment>
<evidence type="ECO:0000259" key="4">
    <source>
        <dbReference type="PROSITE" id="PS51720"/>
    </source>
</evidence>